<dbReference type="SUPFAM" id="SSF53335">
    <property type="entry name" value="S-adenosyl-L-methionine-dependent methyltransferases"/>
    <property type="match status" value="1"/>
</dbReference>
<dbReference type="Pfam" id="PF01739">
    <property type="entry name" value="CheR"/>
    <property type="match status" value="1"/>
</dbReference>
<evidence type="ECO:0000256" key="1">
    <source>
        <dbReference type="ARBA" id="ARBA00001541"/>
    </source>
</evidence>
<keyword evidence="3" id="KW-0489">Methyltransferase</keyword>
<evidence type="ECO:0000256" key="5">
    <source>
        <dbReference type="ARBA" id="ARBA00022691"/>
    </source>
</evidence>
<name>A0AAU7VI32_9FIRM</name>
<evidence type="ECO:0000256" key="2">
    <source>
        <dbReference type="ARBA" id="ARBA00012534"/>
    </source>
</evidence>
<accession>A0AAU7VI32</accession>
<sequence>MLTEQNYNDFTTKVFKITGIDLSNYKEKQMKRRLDSLIEKRSLASYDEYIKLIKTSPQALEEFLDRVTINVSEFFRNRERWEVLEQKVLPLIANGKDKIRVWSAACSSGQEPYSLAMLFENKGLKYEILATDIDEKILSKAKKGVYNLKEKSGIPSRYDKYIDVDNNQFSVDPKLKRNISFDKHNLLENKYPGNFDLILCRNVMIYFKESTKKDIYKRFNHSLNDNGILFVGSTEQIFFADNLAFKSLDTFFYKKI</sequence>
<dbReference type="SUPFAM" id="SSF47757">
    <property type="entry name" value="Chemotaxis receptor methyltransferase CheR, N-terminal domain"/>
    <property type="match status" value="1"/>
</dbReference>
<evidence type="ECO:0000256" key="3">
    <source>
        <dbReference type="ARBA" id="ARBA00022603"/>
    </source>
</evidence>
<dbReference type="PROSITE" id="PS50123">
    <property type="entry name" value="CHER"/>
    <property type="match status" value="1"/>
</dbReference>
<organism evidence="7">
    <name type="scientific">Proteinivorax tanatarense</name>
    <dbReference type="NCBI Taxonomy" id="1260629"/>
    <lineage>
        <taxon>Bacteria</taxon>
        <taxon>Bacillati</taxon>
        <taxon>Bacillota</taxon>
        <taxon>Clostridia</taxon>
        <taxon>Eubacteriales</taxon>
        <taxon>Proteinivoracaceae</taxon>
        <taxon>Proteinivorax</taxon>
    </lineage>
</organism>
<dbReference type="SMART" id="SM00138">
    <property type="entry name" value="MeTrc"/>
    <property type="match status" value="1"/>
</dbReference>
<dbReference type="Gene3D" id="3.40.50.150">
    <property type="entry name" value="Vaccinia Virus protein VP39"/>
    <property type="match status" value="1"/>
</dbReference>
<dbReference type="InterPro" id="IPR029063">
    <property type="entry name" value="SAM-dependent_MTases_sf"/>
</dbReference>
<evidence type="ECO:0000313" key="7">
    <source>
        <dbReference type="EMBL" id="XBX73686.1"/>
    </source>
</evidence>
<dbReference type="Gene3D" id="1.10.155.10">
    <property type="entry name" value="Chemotaxis receptor methyltransferase CheR, N-terminal domain"/>
    <property type="match status" value="1"/>
</dbReference>
<dbReference type="InterPro" id="IPR050903">
    <property type="entry name" value="Bact_Chemotaxis_MeTrfase"/>
</dbReference>
<evidence type="ECO:0000259" key="6">
    <source>
        <dbReference type="PROSITE" id="PS50123"/>
    </source>
</evidence>
<dbReference type="InterPro" id="IPR036804">
    <property type="entry name" value="CheR_N_sf"/>
</dbReference>
<dbReference type="PANTHER" id="PTHR24422:SF19">
    <property type="entry name" value="CHEMOTAXIS PROTEIN METHYLTRANSFERASE"/>
    <property type="match status" value="1"/>
</dbReference>
<dbReference type="InterPro" id="IPR022642">
    <property type="entry name" value="CheR_C"/>
</dbReference>
<dbReference type="InterPro" id="IPR022641">
    <property type="entry name" value="CheR_N"/>
</dbReference>
<dbReference type="EC" id="2.1.1.80" evidence="2"/>
<dbReference type="AlphaFoldDB" id="A0AAU7VI32"/>
<dbReference type="EMBL" id="CP158367">
    <property type="protein sequence ID" value="XBX73686.1"/>
    <property type="molecule type" value="Genomic_DNA"/>
</dbReference>
<reference evidence="7" key="1">
    <citation type="journal article" date="2013" name="Extremophiles">
        <title>Proteinivorax tanatarense gen. nov., sp. nov., an anaerobic, haloalkaliphilic, proteolytic bacterium isolated from a decaying algal bloom, and proposal of Proteinivoraceae fam. nov.</title>
        <authorList>
            <person name="Kevbrin V."/>
            <person name="Boltyanskaya Y."/>
            <person name="Zhilina T."/>
            <person name="Kolganova T."/>
            <person name="Lavrentjeva E."/>
            <person name="Kuznetsov B."/>
        </authorList>
    </citation>
    <scope>NUCLEOTIDE SEQUENCE</scope>
    <source>
        <strain evidence="7">Z-910T</strain>
    </source>
</reference>
<dbReference type="PRINTS" id="PR00996">
    <property type="entry name" value="CHERMTFRASE"/>
</dbReference>
<dbReference type="Pfam" id="PF03705">
    <property type="entry name" value="CheR_N"/>
    <property type="match status" value="1"/>
</dbReference>
<dbReference type="InterPro" id="IPR000780">
    <property type="entry name" value="CheR_MeTrfase"/>
</dbReference>
<comment type="catalytic activity">
    <reaction evidence="1">
        <text>L-glutamyl-[protein] + S-adenosyl-L-methionine = [protein]-L-glutamate 5-O-methyl ester + S-adenosyl-L-homocysteine</text>
        <dbReference type="Rhea" id="RHEA:24452"/>
        <dbReference type="Rhea" id="RHEA-COMP:10208"/>
        <dbReference type="Rhea" id="RHEA-COMP:10311"/>
        <dbReference type="ChEBI" id="CHEBI:29973"/>
        <dbReference type="ChEBI" id="CHEBI:57856"/>
        <dbReference type="ChEBI" id="CHEBI:59789"/>
        <dbReference type="ChEBI" id="CHEBI:82795"/>
        <dbReference type="EC" id="2.1.1.80"/>
    </reaction>
</comment>
<gene>
    <name evidence="7" type="ORF">PRVXT_001686</name>
</gene>
<dbReference type="GO" id="GO:0032259">
    <property type="term" value="P:methylation"/>
    <property type="evidence" value="ECO:0007669"/>
    <property type="project" value="UniProtKB-KW"/>
</dbReference>
<feature type="domain" description="CheR-type methyltransferase" evidence="6">
    <location>
        <begin position="1"/>
        <end position="256"/>
    </location>
</feature>
<evidence type="ECO:0000256" key="4">
    <source>
        <dbReference type="ARBA" id="ARBA00022679"/>
    </source>
</evidence>
<reference evidence="7" key="2">
    <citation type="submission" date="2024-06" db="EMBL/GenBank/DDBJ databases">
        <authorList>
            <person name="Petrova K.O."/>
            <person name="Toshchakov S.V."/>
            <person name="Boltjanskaja Y.V."/>
            <person name="Kevbrin V."/>
        </authorList>
    </citation>
    <scope>NUCLEOTIDE SEQUENCE</scope>
    <source>
        <strain evidence="7">Z-910T</strain>
    </source>
</reference>
<dbReference type="GO" id="GO:0008983">
    <property type="term" value="F:protein-glutamate O-methyltransferase activity"/>
    <property type="evidence" value="ECO:0007669"/>
    <property type="project" value="UniProtKB-EC"/>
</dbReference>
<protein>
    <recommendedName>
        <fullName evidence="2">protein-glutamate O-methyltransferase</fullName>
        <ecNumber evidence="2">2.1.1.80</ecNumber>
    </recommendedName>
</protein>
<keyword evidence="4" id="KW-0808">Transferase</keyword>
<dbReference type="RefSeq" id="WP_350342448.1">
    <property type="nucleotide sequence ID" value="NZ_CP158367.1"/>
</dbReference>
<dbReference type="PANTHER" id="PTHR24422">
    <property type="entry name" value="CHEMOTAXIS PROTEIN METHYLTRANSFERASE"/>
    <property type="match status" value="1"/>
</dbReference>
<proteinExistence type="predicted"/>
<keyword evidence="5" id="KW-0949">S-adenosyl-L-methionine</keyword>
<dbReference type="CDD" id="cd02440">
    <property type="entry name" value="AdoMet_MTases"/>
    <property type="match status" value="1"/>
</dbReference>